<dbReference type="GeneID" id="1443525"/>
<reference evidence="2" key="1">
    <citation type="journal article" date="2020" name="bioRxiv">
        <title>A rank-normalized archaeal taxonomy based on genome phylogeny resolves widespread incomplete and uneven classifications.</title>
        <authorList>
            <person name="Rinke C."/>
            <person name="Chuvochina M."/>
            <person name="Mussig A.J."/>
            <person name="Chaumeil P.-A."/>
            <person name="Waite D.W."/>
            <person name="Whitman W.B."/>
            <person name="Parks D.H."/>
            <person name="Hugenholtz P."/>
        </authorList>
    </citation>
    <scope>NUCLEOTIDE SEQUENCE</scope>
    <source>
        <strain evidence="2">UBA8834</strain>
    </source>
</reference>
<protein>
    <submittedName>
        <fullName evidence="2">HTH domain-containing protein</fullName>
    </submittedName>
</protein>
<accession>A0A832WIH7</accession>
<gene>
    <name evidence="2" type="ORF">HA331_00310</name>
</gene>
<dbReference type="Proteomes" id="UP000617544">
    <property type="component" value="Unassembled WGS sequence"/>
</dbReference>
<sequence length="83" mass="9123">MGIIEKALEIIEKGPISIEELAEKLNVSKEEAEGIIEILKSLGYVEEHTSTTTSCETCPLRNICGGKCVRSGVKVFVPTFRVR</sequence>
<evidence type="ECO:0000313" key="3">
    <source>
        <dbReference type="Proteomes" id="UP000617544"/>
    </source>
</evidence>
<evidence type="ECO:0000259" key="1">
    <source>
        <dbReference type="Pfam" id="PF09012"/>
    </source>
</evidence>
<dbReference type="InterPro" id="IPR015102">
    <property type="entry name" value="Tscrpt_reg_HTH_FeoC"/>
</dbReference>
<dbReference type="Gene3D" id="1.10.10.10">
    <property type="entry name" value="Winged helix-like DNA-binding domain superfamily/Winged helix DNA-binding domain"/>
    <property type="match status" value="1"/>
</dbReference>
<organism evidence="2 3">
    <name type="scientific">Pyrococcus horikoshii</name>
    <dbReference type="NCBI Taxonomy" id="53953"/>
    <lineage>
        <taxon>Archaea</taxon>
        <taxon>Methanobacteriati</taxon>
        <taxon>Methanobacteriota</taxon>
        <taxon>Thermococci</taxon>
        <taxon>Thermococcales</taxon>
        <taxon>Thermococcaceae</taxon>
        <taxon>Pyrococcus</taxon>
    </lineage>
</organism>
<proteinExistence type="predicted"/>
<dbReference type="Pfam" id="PF09012">
    <property type="entry name" value="FeoC"/>
    <property type="match status" value="1"/>
</dbReference>
<dbReference type="AlphaFoldDB" id="A0A832WIH7"/>
<dbReference type="EMBL" id="DUJN01000002">
    <property type="protein sequence ID" value="HII60217.1"/>
    <property type="molecule type" value="Genomic_DNA"/>
</dbReference>
<feature type="domain" description="Transcriptional regulator HTH-type FeoC" evidence="1">
    <location>
        <begin position="12"/>
        <end position="59"/>
    </location>
</feature>
<dbReference type="InterPro" id="IPR036390">
    <property type="entry name" value="WH_DNA-bd_sf"/>
</dbReference>
<evidence type="ECO:0000313" key="2">
    <source>
        <dbReference type="EMBL" id="HII60217.1"/>
    </source>
</evidence>
<dbReference type="RefSeq" id="WP_010885290.1">
    <property type="nucleotide sequence ID" value="NZ_DUJN01000002.1"/>
</dbReference>
<dbReference type="InterPro" id="IPR036388">
    <property type="entry name" value="WH-like_DNA-bd_sf"/>
</dbReference>
<dbReference type="SUPFAM" id="SSF46785">
    <property type="entry name" value="Winged helix' DNA-binding domain"/>
    <property type="match status" value="1"/>
</dbReference>
<comment type="caution">
    <text evidence="2">The sequence shown here is derived from an EMBL/GenBank/DDBJ whole genome shotgun (WGS) entry which is preliminary data.</text>
</comment>
<name>A0A832WIH7_PYRHR</name>